<dbReference type="InterPro" id="IPR043128">
    <property type="entry name" value="Rev_trsase/Diguanyl_cyclase"/>
</dbReference>
<gene>
    <name evidence="8" type="ORF">CI610_03273</name>
</gene>
<evidence type="ECO:0000259" key="7">
    <source>
        <dbReference type="PROSITE" id="PS50878"/>
    </source>
</evidence>
<keyword evidence="4" id="KW-0255">Endonuclease</keyword>
<keyword evidence="5" id="KW-0378">Hydrolase</keyword>
<reference evidence="8" key="1">
    <citation type="journal article" date="2017" name="Appl. Environ. Microbiol.">
        <title>Molecular characterization of an Endozoicomonas-like organism causing infection in king scallop Pecten maximus L.</title>
        <authorList>
            <person name="Cano I."/>
            <person name="van Aerle R."/>
            <person name="Ross S."/>
            <person name="Verner-Jeffreys D.W."/>
            <person name="Paley R.K."/>
            <person name="Rimmer G."/>
            <person name="Ryder D."/>
            <person name="Hooper P."/>
            <person name="Stone D."/>
            <person name="Feist S.W."/>
        </authorList>
    </citation>
    <scope>NUCLEOTIDE SEQUENCE</scope>
</reference>
<dbReference type="GO" id="GO:0016787">
    <property type="term" value="F:hydrolase activity"/>
    <property type="evidence" value="ECO:0007669"/>
    <property type="project" value="UniProtKB-KW"/>
</dbReference>
<dbReference type="InterPro" id="IPR000477">
    <property type="entry name" value="RT_dom"/>
</dbReference>
<keyword evidence="6" id="KW-0695">RNA-directed DNA polymerase</keyword>
<dbReference type="SUPFAM" id="SSF56672">
    <property type="entry name" value="DNA/RNA polymerases"/>
    <property type="match status" value="1"/>
</dbReference>
<dbReference type="InterPro" id="IPR043502">
    <property type="entry name" value="DNA/RNA_pol_sf"/>
</dbReference>
<dbReference type="Gene3D" id="3.30.70.270">
    <property type="match status" value="2"/>
</dbReference>
<keyword evidence="2" id="KW-0548">Nucleotidyltransferase</keyword>
<evidence type="ECO:0000256" key="4">
    <source>
        <dbReference type="ARBA" id="ARBA00022759"/>
    </source>
</evidence>
<dbReference type="Pfam" id="PF00078">
    <property type="entry name" value="RVT_1"/>
    <property type="match status" value="1"/>
</dbReference>
<protein>
    <recommendedName>
        <fullName evidence="7">Reverse transcriptase domain-containing protein</fullName>
    </recommendedName>
</protein>
<evidence type="ECO:0000256" key="3">
    <source>
        <dbReference type="ARBA" id="ARBA00022722"/>
    </source>
</evidence>
<dbReference type="FunFam" id="3.30.70.270:FF:000020">
    <property type="entry name" value="Transposon Tf2-6 polyprotein-like Protein"/>
    <property type="match status" value="1"/>
</dbReference>
<organism evidence="8">
    <name type="scientific">invertebrate metagenome</name>
    <dbReference type="NCBI Taxonomy" id="1711999"/>
    <lineage>
        <taxon>unclassified sequences</taxon>
        <taxon>metagenomes</taxon>
        <taxon>organismal metagenomes</taxon>
    </lineage>
</organism>
<evidence type="ECO:0000256" key="5">
    <source>
        <dbReference type="ARBA" id="ARBA00022801"/>
    </source>
</evidence>
<name>A0A2H9T3I8_9ZZZZ</name>
<keyword evidence="1" id="KW-0808">Transferase</keyword>
<dbReference type="CDD" id="cd01647">
    <property type="entry name" value="RT_LTR"/>
    <property type="match status" value="1"/>
</dbReference>
<accession>A0A2H9T3I8</accession>
<dbReference type="GO" id="GO:0003964">
    <property type="term" value="F:RNA-directed DNA polymerase activity"/>
    <property type="evidence" value="ECO:0007669"/>
    <property type="project" value="UniProtKB-KW"/>
</dbReference>
<sequence length="427" mass="47873">MLPRFDDVIDTLNGSKFFSKLDLRSGYWQVEVKEEDKPKTAFSVGNLGFYECNRMGFGLTNAPATFQRLMEKCMGDLHLRECLVFIDDILIFSKTVQEHLNRLESVFSKLEQHGLKLKASKCEFFKTSVTYLGHVVSEDGISTDPDKTAAVTDWPEPRNIKELRQFLGFAGYYRRFMKNYSKIVEPLNSLLKGHGTKKSSKTHDSTTKTVPAKWTWGELQQKAFDEVKIMLVNTPILGYADYSLPFEVHTDSSGSGLGAVLYQKQEGKLQVIAYASRGLRPSEKNYPAHKLEFLALKWAVTDKFHDYLYGMEFEVVTDNNPLTYVLAKAKLDATSHRWVAALASYDFTITYRAGKLNADADGLSRKPQLFSEEVKAICQAALVSVPLAECLTQDAVLPSAGGVMVSGEELGKVDWAAAQRGDVTIHQ</sequence>
<dbReference type="PANTHER" id="PTHR37984:SF5">
    <property type="entry name" value="PROTEIN NYNRIN-LIKE"/>
    <property type="match status" value="1"/>
</dbReference>
<dbReference type="Pfam" id="PF17917">
    <property type="entry name" value="RT_RNaseH"/>
    <property type="match status" value="1"/>
</dbReference>
<dbReference type="Gene3D" id="3.10.10.10">
    <property type="entry name" value="HIV Type 1 Reverse Transcriptase, subunit A, domain 1"/>
    <property type="match status" value="1"/>
</dbReference>
<feature type="domain" description="Reverse transcriptase" evidence="7">
    <location>
        <begin position="1"/>
        <end position="136"/>
    </location>
</feature>
<dbReference type="EMBL" id="NSIT01000370">
    <property type="protein sequence ID" value="PJE77798.1"/>
    <property type="molecule type" value="Genomic_DNA"/>
</dbReference>
<evidence type="ECO:0000256" key="1">
    <source>
        <dbReference type="ARBA" id="ARBA00022679"/>
    </source>
</evidence>
<dbReference type="GO" id="GO:0004519">
    <property type="term" value="F:endonuclease activity"/>
    <property type="evidence" value="ECO:0007669"/>
    <property type="project" value="UniProtKB-KW"/>
</dbReference>
<dbReference type="InterPro" id="IPR041373">
    <property type="entry name" value="RT_RNaseH"/>
</dbReference>
<dbReference type="PROSITE" id="PS50878">
    <property type="entry name" value="RT_POL"/>
    <property type="match status" value="1"/>
</dbReference>
<dbReference type="PANTHER" id="PTHR37984">
    <property type="entry name" value="PROTEIN CBG26694"/>
    <property type="match status" value="1"/>
</dbReference>
<keyword evidence="3" id="KW-0540">Nuclease</keyword>
<evidence type="ECO:0000256" key="2">
    <source>
        <dbReference type="ARBA" id="ARBA00022695"/>
    </source>
</evidence>
<dbReference type="InterPro" id="IPR050951">
    <property type="entry name" value="Retrovirus_Pol_polyprotein"/>
</dbReference>
<evidence type="ECO:0000313" key="8">
    <source>
        <dbReference type="EMBL" id="PJE77798.1"/>
    </source>
</evidence>
<evidence type="ECO:0000256" key="6">
    <source>
        <dbReference type="ARBA" id="ARBA00022918"/>
    </source>
</evidence>
<dbReference type="AlphaFoldDB" id="A0A2H9T3I8"/>
<proteinExistence type="predicted"/>
<dbReference type="CDD" id="cd09274">
    <property type="entry name" value="RNase_HI_RT_Ty3"/>
    <property type="match status" value="1"/>
</dbReference>
<comment type="caution">
    <text evidence="8">The sequence shown here is derived from an EMBL/GenBank/DDBJ whole genome shotgun (WGS) entry which is preliminary data.</text>
</comment>